<accession>A0ABS5EQC0</accession>
<protein>
    <submittedName>
        <fullName evidence="3">Uncharacterized protein</fullName>
    </submittedName>
</protein>
<dbReference type="EMBL" id="JAAEDI010000043">
    <property type="protein sequence ID" value="MBR0653235.1"/>
    <property type="molecule type" value="Genomic_DNA"/>
</dbReference>
<keyword evidence="2" id="KW-0472">Membrane</keyword>
<proteinExistence type="predicted"/>
<reference evidence="4" key="1">
    <citation type="journal article" date="2021" name="Syst. Appl. Microbiol.">
        <title>Roseomonas hellenica sp. nov., isolated from roots of wild-growing Alkanna tinctoria.</title>
        <authorList>
            <person name="Rat A."/>
            <person name="Naranjo H.D."/>
            <person name="Lebbe L."/>
            <person name="Cnockaert M."/>
            <person name="Krigas N."/>
            <person name="Grigoriadou K."/>
            <person name="Maloupa E."/>
            <person name="Willems A."/>
        </authorList>
    </citation>
    <scope>NUCLEOTIDE SEQUENCE [LARGE SCALE GENOMIC DNA]</scope>
    <source>
        <strain evidence="4">LMG 31159</strain>
    </source>
</reference>
<feature type="transmembrane region" description="Helical" evidence="2">
    <location>
        <begin position="50"/>
        <end position="70"/>
    </location>
</feature>
<evidence type="ECO:0000313" key="4">
    <source>
        <dbReference type="Proteomes" id="UP000698752"/>
    </source>
</evidence>
<keyword evidence="4" id="KW-1185">Reference proteome</keyword>
<comment type="caution">
    <text evidence="3">The sequence shown here is derived from an EMBL/GenBank/DDBJ whole genome shotgun (WGS) entry which is preliminary data.</text>
</comment>
<evidence type="ECO:0000256" key="1">
    <source>
        <dbReference type="SAM" id="MobiDB-lite"/>
    </source>
</evidence>
<organism evidence="3 4">
    <name type="scientific">Neoroseomonas terrae</name>
    <dbReference type="NCBI Taxonomy" id="424799"/>
    <lineage>
        <taxon>Bacteria</taxon>
        <taxon>Pseudomonadati</taxon>
        <taxon>Pseudomonadota</taxon>
        <taxon>Alphaproteobacteria</taxon>
        <taxon>Acetobacterales</taxon>
        <taxon>Acetobacteraceae</taxon>
        <taxon>Neoroseomonas</taxon>
    </lineage>
</organism>
<name>A0ABS5EQC0_9PROT</name>
<evidence type="ECO:0000313" key="3">
    <source>
        <dbReference type="EMBL" id="MBR0653235.1"/>
    </source>
</evidence>
<feature type="compositionally biased region" description="Low complexity" evidence="1">
    <location>
        <begin position="8"/>
        <end position="28"/>
    </location>
</feature>
<sequence length="88" mass="9382">MSRPPRPTTTARRGPATVPAKAPAVAPTTDERRKALVLSKHPGRDRAIGIAFWAGFAFLVLHYAGAIPWGQPTAADIWPPRATATGSR</sequence>
<evidence type="ECO:0000256" key="2">
    <source>
        <dbReference type="SAM" id="Phobius"/>
    </source>
</evidence>
<dbReference type="RefSeq" id="WP_211871945.1">
    <property type="nucleotide sequence ID" value="NZ_JAAEDI010000043.1"/>
</dbReference>
<keyword evidence="2" id="KW-1133">Transmembrane helix</keyword>
<gene>
    <name evidence="3" type="ORF">GXW78_26520</name>
</gene>
<feature type="region of interest" description="Disordered" evidence="1">
    <location>
        <begin position="1"/>
        <end position="31"/>
    </location>
</feature>
<keyword evidence="2" id="KW-0812">Transmembrane</keyword>
<dbReference type="Proteomes" id="UP000698752">
    <property type="component" value="Unassembled WGS sequence"/>
</dbReference>